<feature type="region of interest" description="Disordered" evidence="1">
    <location>
        <begin position="1"/>
        <end position="56"/>
    </location>
</feature>
<feature type="compositionally biased region" description="Basic and acidic residues" evidence="1">
    <location>
        <begin position="11"/>
        <end position="27"/>
    </location>
</feature>
<evidence type="ECO:0008006" key="4">
    <source>
        <dbReference type="Google" id="ProtNLM"/>
    </source>
</evidence>
<sequence>MSSARLKAGKRMSEVCRGRDSAREPRHSVMSRQSVGSVKSRALSAGGQRSQRGVPSGAAGEKLFVVSLETLVMNSEWGSFNLVDPTSDQQMRVSMVKGPNDTRCLRVFKSQSVQEPSIELRPTQMGGSPGDPADGNLEICGPGGEILGSLNLQSTGSFVVTARGQPRLWRTLPAAIGPGPPHLLAGGQARGHGRLRRRPEHGGRLRRVPHLRGLGQHADRGHGDGGAAALFR</sequence>
<proteinExistence type="predicted"/>
<keyword evidence="3" id="KW-1185">Reference proteome</keyword>
<evidence type="ECO:0000313" key="2">
    <source>
        <dbReference type="EMBL" id="CAK0799247.1"/>
    </source>
</evidence>
<dbReference type="Proteomes" id="UP001189429">
    <property type="component" value="Unassembled WGS sequence"/>
</dbReference>
<organism evidence="2 3">
    <name type="scientific">Prorocentrum cordatum</name>
    <dbReference type="NCBI Taxonomy" id="2364126"/>
    <lineage>
        <taxon>Eukaryota</taxon>
        <taxon>Sar</taxon>
        <taxon>Alveolata</taxon>
        <taxon>Dinophyceae</taxon>
        <taxon>Prorocentrales</taxon>
        <taxon>Prorocentraceae</taxon>
        <taxon>Prorocentrum</taxon>
    </lineage>
</organism>
<evidence type="ECO:0000313" key="3">
    <source>
        <dbReference type="Proteomes" id="UP001189429"/>
    </source>
</evidence>
<accession>A0ABN9Q0W1</accession>
<dbReference type="EMBL" id="CAUYUJ010002113">
    <property type="protein sequence ID" value="CAK0799247.1"/>
    <property type="molecule type" value="Genomic_DNA"/>
</dbReference>
<gene>
    <name evidence="2" type="ORF">PCOR1329_LOCUS7760</name>
</gene>
<name>A0ABN9Q0W1_9DINO</name>
<comment type="caution">
    <text evidence="2">The sequence shown here is derived from an EMBL/GenBank/DDBJ whole genome shotgun (WGS) entry which is preliminary data.</text>
</comment>
<evidence type="ECO:0000256" key="1">
    <source>
        <dbReference type="SAM" id="MobiDB-lite"/>
    </source>
</evidence>
<reference evidence="2" key="1">
    <citation type="submission" date="2023-10" db="EMBL/GenBank/DDBJ databases">
        <authorList>
            <person name="Chen Y."/>
            <person name="Shah S."/>
            <person name="Dougan E. K."/>
            <person name="Thang M."/>
            <person name="Chan C."/>
        </authorList>
    </citation>
    <scope>NUCLEOTIDE SEQUENCE [LARGE SCALE GENOMIC DNA]</scope>
</reference>
<protein>
    <recommendedName>
        <fullName evidence="4">Altered inheritance of mitochondria protein 24, mitochondrial</fullName>
    </recommendedName>
</protein>